<reference evidence="2" key="1">
    <citation type="journal article" date="2015" name="Nature">
        <title>Complex archaea that bridge the gap between prokaryotes and eukaryotes.</title>
        <authorList>
            <person name="Spang A."/>
            <person name="Saw J.H."/>
            <person name="Jorgensen S.L."/>
            <person name="Zaremba-Niedzwiedzka K."/>
            <person name="Martijn J."/>
            <person name="Lind A.E."/>
            <person name="van Eijk R."/>
            <person name="Schleper C."/>
            <person name="Guy L."/>
            <person name="Ettema T.J."/>
        </authorList>
    </citation>
    <scope>NUCLEOTIDE SEQUENCE</scope>
</reference>
<accession>A0A0F9CE57</accession>
<proteinExistence type="predicted"/>
<dbReference type="InterPro" id="IPR007539">
    <property type="entry name" value="DUF551"/>
</dbReference>
<organism evidence="2">
    <name type="scientific">marine sediment metagenome</name>
    <dbReference type="NCBI Taxonomy" id="412755"/>
    <lineage>
        <taxon>unclassified sequences</taxon>
        <taxon>metagenomes</taxon>
        <taxon>ecological metagenomes</taxon>
    </lineage>
</organism>
<dbReference type="EMBL" id="LAZR01033708">
    <property type="protein sequence ID" value="KKL47324.1"/>
    <property type="molecule type" value="Genomic_DNA"/>
</dbReference>
<dbReference type="AlphaFoldDB" id="A0A0F9CE57"/>
<evidence type="ECO:0000259" key="1">
    <source>
        <dbReference type="Pfam" id="PF04448"/>
    </source>
</evidence>
<protein>
    <recommendedName>
        <fullName evidence="1">DUF551 domain-containing protein</fullName>
    </recommendedName>
</protein>
<feature type="domain" description="DUF551" evidence="1">
    <location>
        <begin position="4"/>
        <end position="72"/>
    </location>
</feature>
<evidence type="ECO:0000313" key="2">
    <source>
        <dbReference type="EMBL" id="KKL47324.1"/>
    </source>
</evidence>
<comment type="caution">
    <text evidence="2">The sequence shown here is derived from an EMBL/GenBank/DDBJ whole genome shotgun (WGS) entry which is preliminary data.</text>
</comment>
<gene>
    <name evidence="2" type="ORF">LCGC14_2336680</name>
</gene>
<sequence length="75" mass="8462">MDNWIKIEDAQPEDGDIVFTYFEFSGVEIAKYSNLKGTKNEIFGWNCFSNKAGFLTDDVTHWMAVSLPKPPEGGN</sequence>
<dbReference type="Pfam" id="PF04448">
    <property type="entry name" value="DUF551"/>
    <property type="match status" value="1"/>
</dbReference>
<name>A0A0F9CE57_9ZZZZ</name>